<reference evidence="7" key="1">
    <citation type="journal article" date="2016" name="Nat. Commun.">
        <title>The channel catfish genome sequence provides insights into the evolution of scale formation in teleosts.</title>
        <authorList>
            <person name="Liu Z."/>
            <person name="Liu S."/>
            <person name="Yao J."/>
            <person name="Bao L."/>
            <person name="Zhang J."/>
            <person name="Li Y."/>
            <person name="Jiang C."/>
            <person name="Sun L."/>
            <person name="Wang R."/>
            <person name="Zhang Y."/>
            <person name="Zhou T."/>
            <person name="Zeng Q."/>
            <person name="Fu Q."/>
            <person name="Gao S."/>
            <person name="Li N."/>
            <person name="Koren S."/>
            <person name="Jiang Y."/>
            <person name="Zimin A."/>
            <person name="Xu P."/>
            <person name="Phillippy A.M."/>
            <person name="Geng X."/>
            <person name="Song L."/>
            <person name="Sun F."/>
            <person name="Li C."/>
            <person name="Wang X."/>
            <person name="Chen A."/>
            <person name="Jin Y."/>
            <person name="Yuan Z."/>
            <person name="Yang Y."/>
            <person name="Tan S."/>
            <person name="Peatman E."/>
            <person name="Lu J."/>
            <person name="Qin Z."/>
            <person name="Dunham R."/>
            <person name="Li Z."/>
            <person name="Sonstegard T."/>
            <person name="Feng J."/>
            <person name="Danzmann R.G."/>
            <person name="Schroeder S."/>
            <person name="Scheffler B."/>
            <person name="Duke M.V."/>
            <person name="Ballard L."/>
            <person name="Kucuktas H."/>
            <person name="Kaltenboeck L."/>
            <person name="Liu H."/>
            <person name="Armbruster J."/>
            <person name="Xie Y."/>
            <person name="Kirby M.L."/>
            <person name="Tian Y."/>
            <person name="Flanagan M.E."/>
            <person name="Mu W."/>
            <person name="Waldbieser G.C."/>
        </authorList>
    </citation>
    <scope>NUCLEOTIDE SEQUENCE [LARGE SCALE GENOMIC DNA]</scope>
    <source>
        <strain evidence="7">SDA103</strain>
    </source>
</reference>
<evidence type="ECO:0000256" key="2">
    <source>
        <dbReference type="ARBA" id="ARBA00022741"/>
    </source>
</evidence>
<evidence type="ECO:0000259" key="6">
    <source>
        <dbReference type="PROSITE" id="PS51720"/>
    </source>
</evidence>
<keyword evidence="5" id="KW-1133">Transmembrane helix</keyword>
<dbReference type="PROSITE" id="PS51720">
    <property type="entry name" value="G_AIG1"/>
    <property type="match status" value="1"/>
</dbReference>
<accession>A0A2D0S1S1</accession>
<evidence type="ECO:0000313" key="7">
    <source>
        <dbReference type="Proteomes" id="UP000221080"/>
    </source>
</evidence>
<keyword evidence="2" id="KW-0547">Nucleotide-binding</keyword>
<comment type="similarity">
    <text evidence="1">Belongs to the TRAFAC class TrmE-Era-EngA-EngB-Septin-like GTPase superfamily. AIG1/Toc34/Toc159-like paraseptin GTPase family. IAN subfamily.</text>
</comment>
<dbReference type="OrthoDB" id="5985928at2759"/>
<dbReference type="Proteomes" id="UP000221080">
    <property type="component" value="Chromosome 12"/>
</dbReference>
<evidence type="ECO:0000256" key="5">
    <source>
        <dbReference type="SAM" id="Phobius"/>
    </source>
</evidence>
<dbReference type="GeneID" id="108272481"/>
<name>A0A2D0S1S1_ICTPU</name>
<feature type="compositionally biased region" description="Basic and acidic residues" evidence="4">
    <location>
        <begin position="1"/>
        <end position="38"/>
    </location>
</feature>
<dbReference type="FunFam" id="3.40.50.300:FF:000366">
    <property type="entry name" value="GTPase, IMAP family member 2"/>
    <property type="match status" value="1"/>
</dbReference>
<dbReference type="InterPro" id="IPR006703">
    <property type="entry name" value="G_AIG1"/>
</dbReference>
<evidence type="ECO:0000256" key="3">
    <source>
        <dbReference type="ARBA" id="ARBA00023134"/>
    </source>
</evidence>
<evidence type="ECO:0000313" key="8">
    <source>
        <dbReference type="RefSeq" id="XP_017336391.3"/>
    </source>
</evidence>
<evidence type="ECO:0000256" key="4">
    <source>
        <dbReference type="SAM" id="MobiDB-lite"/>
    </source>
</evidence>
<dbReference type="KEGG" id="ipu:108272481"/>
<dbReference type="PANTHER" id="PTHR10903:SF186">
    <property type="entry name" value="GTPASE IMAP FAMILY MEMBER 4-LIKE-RELATED"/>
    <property type="match status" value="1"/>
</dbReference>
<feature type="region of interest" description="Disordered" evidence="4">
    <location>
        <begin position="1"/>
        <end position="79"/>
    </location>
</feature>
<dbReference type="InterPro" id="IPR027417">
    <property type="entry name" value="P-loop_NTPase"/>
</dbReference>
<organism evidence="7 8">
    <name type="scientific">Ictalurus punctatus</name>
    <name type="common">Channel catfish</name>
    <name type="synonym">Silurus punctatus</name>
    <dbReference type="NCBI Taxonomy" id="7998"/>
    <lineage>
        <taxon>Eukaryota</taxon>
        <taxon>Metazoa</taxon>
        <taxon>Chordata</taxon>
        <taxon>Craniata</taxon>
        <taxon>Vertebrata</taxon>
        <taxon>Euteleostomi</taxon>
        <taxon>Actinopterygii</taxon>
        <taxon>Neopterygii</taxon>
        <taxon>Teleostei</taxon>
        <taxon>Ostariophysi</taxon>
        <taxon>Siluriformes</taxon>
        <taxon>Ictaluridae</taxon>
        <taxon>Ictalurus</taxon>
    </lineage>
</organism>
<dbReference type="AlphaFoldDB" id="A0A2D0S1S1"/>
<feature type="domain" description="AIG1-type G" evidence="6">
    <location>
        <begin position="84"/>
        <end position="284"/>
    </location>
</feature>
<evidence type="ECO:0000256" key="1">
    <source>
        <dbReference type="ARBA" id="ARBA00008535"/>
    </source>
</evidence>
<dbReference type="InterPro" id="IPR045058">
    <property type="entry name" value="GIMA/IAN/Toc"/>
</dbReference>
<proteinExistence type="inferred from homology"/>
<keyword evidence="7" id="KW-1185">Reference proteome</keyword>
<gene>
    <name evidence="8" type="primary">LOC108272481</name>
</gene>
<dbReference type="PANTHER" id="PTHR10903">
    <property type="entry name" value="GTPASE, IMAP FAMILY MEMBER-RELATED"/>
    <property type="match status" value="1"/>
</dbReference>
<dbReference type="RefSeq" id="XP_017336391.3">
    <property type="nucleotide sequence ID" value="XM_017480902.3"/>
</dbReference>
<keyword evidence="5" id="KW-0472">Membrane</keyword>
<dbReference type="Pfam" id="PF04548">
    <property type="entry name" value="AIG1"/>
    <property type="match status" value="1"/>
</dbReference>
<sequence>MSSPERKDEGEEEKPLGRASPDLHRPNLGSHEGEEKHPSGRRSSIGEHPSMSEVGKDERSEQQPSGRHSPRQAPHLCRTFSISSSDRRIVLLGKTGAGKSATGNTILGKNHFQSDFSFKSVTKKSEVCQGRVADSNVRVIDTPGLFDTSADPDDIAEELGRSIYLSGPGPHAFLIVLPVNMRFTNQEIIEQIQMIFGEEVRKYTMVLFTHGDLLDEENKTVEELIKKNEALSNLVQQCGGGYHVFNNKDLRNREQASELLQKIDRMVEKNGGTWYSNEMFEEAARLRQEEEERVRRDEVERKQREEEERQKEIENIKRETRVRQEMRDLKVQKDSYAEGRIGQGNKEKMKGSFMEKYWKHILAGSVLCSPIGIFADGVSAAAAGGGGSGAAAASAAVRGAAAPVAAAAVGDAAAPVGAAAAVGGGAAVRAVVAAAVGGAITAGVCYLYDSRKKKNVKKES</sequence>
<reference evidence="8" key="2">
    <citation type="submission" date="2025-08" db="UniProtKB">
        <authorList>
            <consortium name="RefSeq"/>
        </authorList>
    </citation>
    <scope>IDENTIFICATION</scope>
    <source>
        <tissue evidence="8">Blood</tissue>
    </source>
</reference>
<keyword evidence="5" id="KW-0812">Transmembrane</keyword>
<dbReference type="SUPFAM" id="SSF52540">
    <property type="entry name" value="P-loop containing nucleoside triphosphate hydrolases"/>
    <property type="match status" value="1"/>
</dbReference>
<protein>
    <submittedName>
        <fullName evidence="8">GTPase IMAP family member 9 isoform X1</fullName>
    </submittedName>
</protein>
<feature type="region of interest" description="Disordered" evidence="4">
    <location>
        <begin position="287"/>
        <end position="310"/>
    </location>
</feature>
<dbReference type="CDD" id="cd01852">
    <property type="entry name" value="AIG1"/>
    <property type="match status" value="1"/>
</dbReference>
<keyword evidence="3" id="KW-0342">GTP-binding</keyword>
<feature type="transmembrane region" description="Helical" evidence="5">
    <location>
        <begin position="426"/>
        <end position="448"/>
    </location>
</feature>
<dbReference type="Gene3D" id="3.40.50.300">
    <property type="entry name" value="P-loop containing nucleotide triphosphate hydrolases"/>
    <property type="match status" value="1"/>
</dbReference>
<dbReference type="GO" id="GO:0005525">
    <property type="term" value="F:GTP binding"/>
    <property type="evidence" value="ECO:0007669"/>
    <property type="project" value="UniProtKB-KW"/>
</dbReference>